<dbReference type="GO" id="GO:0042800">
    <property type="term" value="F:histone H3K4 methyltransferase activity"/>
    <property type="evidence" value="ECO:0007669"/>
    <property type="project" value="TreeGrafter"/>
</dbReference>
<dbReference type="AlphaFoldDB" id="E2BCX8"/>
<dbReference type="PANTHER" id="PTHR46060">
    <property type="entry name" value="MARINER MOS1 TRANSPOSASE-LIKE PROTEIN"/>
    <property type="match status" value="1"/>
</dbReference>
<protein>
    <submittedName>
        <fullName evidence="1">Histone-lysine N-methyltransferase SETMAR</fullName>
    </submittedName>
</protein>
<dbReference type="GO" id="GO:0000014">
    <property type="term" value="F:single-stranded DNA endodeoxyribonuclease activity"/>
    <property type="evidence" value="ECO:0007669"/>
    <property type="project" value="TreeGrafter"/>
</dbReference>
<dbReference type="GO" id="GO:0044547">
    <property type="term" value="F:DNA topoisomerase binding"/>
    <property type="evidence" value="ECO:0007669"/>
    <property type="project" value="TreeGrafter"/>
</dbReference>
<dbReference type="OrthoDB" id="7600185at2759"/>
<organism evidence="2">
    <name type="scientific">Harpegnathos saltator</name>
    <name type="common">Jerdon's jumping ant</name>
    <dbReference type="NCBI Taxonomy" id="610380"/>
    <lineage>
        <taxon>Eukaryota</taxon>
        <taxon>Metazoa</taxon>
        <taxon>Ecdysozoa</taxon>
        <taxon>Arthropoda</taxon>
        <taxon>Hexapoda</taxon>
        <taxon>Insecta</taxon>
        <taxon>Pterygota</taxon>
        <taxon>Neoptera</taxon>
        <taxon>Endopterygota</taxon>
        <taxon>Hymenoptera</taxon>
        <taxon>Apocrita</taxon>
        <taxon>Aculeata</taxon>
        <taxon>Formicoidea</taxon>
        <taxon>Formicidae</taxon>
        <taxon>Ponerinae</taxon>
        <taxon>Ponerini</taxon>
        <taxon>Harpegnathos</taxon>
    </lineage>
</organism>
<dbReference type="GO" id="GO:0006303">
    <property type="term" value="P:double-strand break repair via nonhomologous end joining"/>
    <property type="evidence" value="ECO:0007669"/>
    <property type="project" value="TreeGrafter"/>
</dbReference>
<name>E2BCX8_HARSA</name>
<dbReference type="Gene3D" id="3.30.420.10">
    <property type="entry name" value="Ribonuclease H-like superfamily/Ribonuclease H"/>
    <property type="match status" value="1"/>
</dbReference>
<dbReference type="GO" id="GO:0000729">
    <property type="term" value="P:DNA double-strand break processing"/>
    <property type="evidence" value="ECO:0007669"/>
    <property type="project" value="TreeGrafter"/>
</dbReference>
<dbReference type="PANTHER" id="PTHR46060:SF2">
    <property type="entry name" value="HISTONE-LYSINE N-METHYLTRANSFERASE SETMAR"/>
    <property type="match status" value="1"/>
</dbReference>
<sequence length="68" mass="8079">SPDLAPSDYHLFRVLLNNLNNKIFSSLDVLKNHLDDFFSQRSQDFYERGIMKFERLQKVIEQNGTYLV</sequence>
<dbReference type="EMBL" id="GL447453">
    <property type="protein sequence ID" value="EFN86453.1"/>
    <property type="molecule type" value="Genomic_DNA"/>
</dbReference>
<dbReference type="GO" id="GO:0005634">
    <property type="term" value="C:nucleus"/>
    <property type="evidence" value="ECO:0007669"/>
    <property type="project" value="TreeGrafter"/>
</dbReference>
<dbReference type="GO" id="GO:0000793">
    <property type="term" value="C:condensed chromosome"/>
    <property type="evidence" value="ECO:0007669"/>
    <property type="project" value="TreeGrafter"/>
</dbReference>
<dbReference type="InParanoid" id="E2BCX8"/>
<dbReference type="GO" id="GO:0035861">
    <property type="term" value="C:site of double-strand break"/>
    <property type="evidence" value="ECO:0007669"/>
    <property type="project" value="TreeGrafter"/>
</dbReference>
<accession>E2BCX8</accession>
<dbReference type="GO" id="GO:0044774">
    <property type="term" value="P:mitotic DNA integrity checkpoint signaling"/>
    <property type="evidence" value="ECO:0007669"/>
    <property type="project" value="TreeGrafter"/>
</dbReference>
<keyword evidence="1" id="KW-0808">Transferase</keyword>
<dbReference type="InterPro" id="IPR052709">
    <property type="entry name" value="Transposase-MT_Hybrid"/>
</dbReference>
<feature type="non-terminal residue" evidence="1">
    <location>
        <position position="1"/>
    </location>
</feature>
<keyword evidence="2" id="KW-1185">Reference proteome</keyword>
<keyword evidence="1" id="KW-0489">Methyltransferase</keyword>
<evidence type="ECO:0000313" key="2">
    <source>
        <dbReference type="Proteomes" id="UP000008237"/>
    </source>
</evidence>
<dbReference type="GO" id="GO:0015074">
    <property type="term" value="P:DNA integration"/>
    <property type="evidence" value="ECO:0007669"/>
    <property type="project" value="TreeGrafter"/>
</dbReference>
<dbReference type="GO" id="GO:0031297">
    <property type="term" value="P:replication fork processing"/>
    <property type="evidence" value="ECO:0007669"/>
    <property type="project" value="TreeGrafter"/>
</dbReference>
<proteinExistence type="predicted"/>
<dbReference type="InterPro" id="IPR036397">
    <property type="entry name" value="RNaseH_sf"/>
</dbReference>
<dbReference type="STRING" id="610380.E2BCX8"/>
<feature type="non-terminal residue" evidence="1">
    <location>
        <position position="68"/>
    </location>
</feature>
<dbReference type="GO" id="GO:0046975">
    <property type="term" value="F:histone H3K36 methyltransferase activity"/>
    <property type="evidence" value="ECO:0007669"/>
    <property type="project" value="TreeGrafter"/>
</dbReference>
<dbReference type="Proteomes" id="UP000008237">
    <property type="component" value="Unassembled WGS sequence"/>
</dbReference>
<gene>
    <name evidence="1" type="ORF">EAI_15290</name>
</gene>
<dbReference type="GO" id="GO:0032259">
    <property type="term" value="P:methylation"/>
    <property type="evidence" value="ECO:0007669"/>
    <property type="project" value="UniProtKB-KW"/>
</dbReference>
<evidence type="ECO:0000313" key="1">
    <source>
        <dbReference type="EMBL" id="EFN86453.1"/>
    </source>
</evidence>
<dbReference type="GO" id="GO:0003690">
    <property type="term" value="F:double-stranded DNA binding"/>
    <property type="evidence" value="ECO:0007669"/>
    <property type="project" value="TreeGrafter"/>
</dbReference>
<dbReference type="GO" id="GO:0003697">
    <property type="term" value="F:single-stranded DNA binding"/>
    <property type="evidence" value="ECO:0007669"/>
    <property type="project" value="TreeGrafter"/>
</dbReference>
<reference evidence="1 2" key="1">
    <citation type="journal article" date="2010" name="Science">
        <title>Genomic comparison of the ants Camponotus floridanus and Harpegnathos saltator.</title>
        <authorList>
            <person name="Bonasio R."/>
            <person name="Zhang G."/>
            <person name="Ye C."/>
            <person name="Mutti N.S."/>
            <person name="Fang X."/>
            <person name="Qin N."/>
            <person name="Donahue G."/>
            <person name="Yang P."/>
            <person name="Li Q."/>
            <person name="Li C."/>
            <person name="Zhang P."/>
            <person name="Huang Z."/>
            <person name="Berger S.L."/>
            <person name="Reinberg D."/>
            <person name="Wang J."/>
            <person name="Liebig J."/>
        </authorList>
    </citation>
    <scope>NUCLEOTIDE SEQUENCE [LARGE SCALE GENOMIC DNA]</scope>
    <source>
        <strain evidence="1 2">R22 G/1</strain>
    </source>
</reference>